<evidence type="ECO:0000256" key="4">
    <source>
        <dbReference type="ARBA" id="ARBA00022723"/>
    </source>
</evidence>
<dbReference type="GO" id="GO:0005975">
    <property type="term" value="P:carbohydrate metabolic process"/>
    <property type="evidence" value="ECO:0007669"/>
    <property type="project" value="InterPro"/>
</dbReference>
<proteinExistence type="inferred from homology"/>
<evidence type="ECO:0000256" key="2">
    <source>
        <dbReference type="ARBA" id="ARBA00010231"/>
    </source>
</evidence>
<dbReference type="EMBL" id="JAVDQD010000003">
    <property type="protein sequence ID" value="MDR6239559.1"/>
    <property type="molecule type" value="Genomic_DNA"/>
</dbReference>
<comment type="similarity">
    <text evidence="2 7">Belongs to the phosphohexose mutase family.</text>
</comment>
<organism evidence="11 12">
    <name type="scientific">Aureibacter tunicatorum</name>
    <dbReference type="NCBI Taxonomy" id="866807"/>
    <lineage>
        <taxon>Bacteria</taxon>
        <taxon>Pseudomonadati</taxon>
        <taxon>Bacteroidota</taxon>
        <taxon>Cytophagia</taxon>
        <taxon>Cytophagales</taxon>
        <taxon>Persicobacteraceae</taxon>
        <taxon>Aureibacter</taxon>
    </lineage>
</organism>
<keyword evidence="5 7" id="KW-0460">Magnesium</keyword>
<dbReference type="AlphaFoldDB" id="A0AAE4BQU8"/>
<keyword evidence="4 7" id="KW-0479">Metal-binding</keyword>
<evidence type="ECO:0000259" key="10">
    <source>
        <dbReference type="Pfam" id="PF02880"/>
    </source>
</evidence>
<dbReference type="PROSITE" id="PS00710">
    <property type="entry name" value="PGM_PMM"/>
    <property type="match status" value="1"/>
</dbReference>
<evidence type="ECO:0000259" key="9">
    <source>
        <dbReference type="Pfam" id="PF02879"/>
    </source>
</evidence>
<dbReference type="SUPFAM" id="SSF53738">
    <property type="entry name" value="Phosphoglucomutase, first 3 domains"/>
    <property type="match status" value="3"/>
</dbReference>
<keyword evidence="12" id="KW-1185">Reference proteome</keyword>
<evidence type="ECO:0000256" key="7">
    <source>
        <dbReference type="RuleBase" id="RU004326"/>
    </source>
</evidence>
<comment type="caution">
    <text evidence="11">The sequence shown here is derived from an EMBL/GenBank/DDBJ whole genome shotgun (WGS) entry which is preliminary data.</text>
</comment>
<keyword evidence="6 11" id="KW-0413">Isomerase</keyword>
<evidence type="ECO:0000256" key="1">
    <source>
        <dbReference type="ARBA" id="ARBA00001946"/>
    </source>
</evidence>
<dbReference type="GO" id="GO:0000287">
    <property type="term" value="F:magnesium ion binding"/>
    <property type="evidence" value="ECO:0007669"/>
    <property type="project" value="InterPro"/>
</dbReference>
<dbReference type="GO" id="GO:0006166">
    <property type="term" value="P:purine ribonucleoside salvage"/>
    <property type="evidence" value="ECO:0007669"/>
    <property type="project" value="TreeGrafter"/>
</dbReference>
<reference evidence="11" key="1">
    <citation type="submission" date="2023-07" db="EMBL/GenBank/DDBJ databases">
        <title>Genomic Encyclopedia of Type Strains, Phase IV (KMG-IV): sequencing the most valuable type-strain genomes for metagenomic binning, comparative biology and taxonomic classification.</title>
        <authorList>
            <person name="Goeker M."/>
        </authorList>
    </citation>
    <scope>NUCLEOTIDE SEQUENCE</scope>
    <source>
        <strain evidence="11">DSM 26174</strain>
    </source>
</reference>
<dbReference type="InterPro" id="IPR005841">
    <property type="entry name" value="Alpha-D-phosphohexomutase_SF"/>
</dbReference>
<evidence type="ECO:0000313" key="11">
    <source>
        <dbReference type="EMBL" id="MDR6239559.1"/>
    </source>
</evidence>
<dbReference type="InterPro" id="IPR016066">
    <property type="entry name" value="A-D-PHexomutase_CS"/>
</dbReference>
<dbReference type="InterPro" id="IPR005845">
    <property type="entry name" value="A-D-PHexomutase_a/b/a-II"/>
</dbReference>
<dbReference type="PRINTS" id="PR00509">
    <property type="entry name" value="PGMPMM"/>
</dbReference>
<name>A0AAE4BQU8_9BACT</name>
<evidence type="ECO:0000256" key="6">
    <source>
        <dbReference type="ARBA" id="ARBA00023235"/>
    </source>
</evidence>
<dbReference type="SUPFAM" id="SSF55957">
    <property type="entry name" value="Phosphoglucomutase, C-terminal domain"/>
    <property type="match status" value="1"/>
</dbReference>
<feature type="domain" description="Alpha-D-phosphohexomutase alpha/beta/alpha" evidence="9">
    <location>
        <begin position="203"/>
        <end position="306"/>
    </location>
</feature>
<dbReference type="EC" id="5.4.2.2" evidence="11"/>
<dbReference type="Pfam" id="PF02878">
    <property type="entry name" value="PGM_PMM_I"/>
    <property type="match status" value="1"/>
</dbReference>
<dbReference type="GO" id="GO:0008973">
    <property type="term" value="F:phosphopentomutase activity"/>
    <property type="evidence" value="ECO:0007669"/>
    <property type="project" value="TreeGrafter"/>
</dbReference>
<dbReference type="InterPro" id="IPR005846">
    <property type="entry name" value="A-D-PHexomutase_a/b/a-III"/>
</dbReference>
<dbReference type="CDD" id="cd05799">
    <property type="entry name" value="PGM2"/>
    <property type="match status" value="1"/>
</dbReference>
<dbReference type="PANTHER" id="PTHR45745:SF1">
    <property type="entry name" value="PHOSPHOGLUCOMUTASE 2B-RELATED"/>
    <property type="match status" value="1"/>
</dbReference>
<keyword evidence="3" id="KW-0597">Phosphoprotein</keyword>
<dbReference type="Proteomes" id="UP001185092">
    <property type="component" value="Unassembled WGS sequence"/>
</dbReference>
<dbReference type="InterPro" id="IPR036900">
    <property type="entry name" value="A-D-PHexomutase_C_sf"/>
</dbReference>
<dbReference type="GO" id="GO:0004614">
    <property type="term" value="F:phosphoglucomutase activity"/>
    <property type="evidence" value="ECO:0007669"/>
    <property type="project" value="UniProtKB-EC"/>
</dbReference>
<gene>
    <name evidence="11" type="ORF">HNQ88_002607</name>
</gene>
<evidence type="ECO:0000313" key="12">
    <source>
        <dbReference type="Proteomes" id="UP001185092"/>
    </source>
</evidence>
<dbReference type="Gene3D" id="3.40.120.10">
    <property type="entry name" value="Alpha-D-Glucose-1,6-Bisphosphate, subunit A, domain 3"/>
    <property type="match status" value="3"/>
</dbReference>
<dbReference type="Gene3D" id="3.30.310.50">
    <property type="entry name" value="Alpha-D-phosphohexomutase, C-terminal domain"/>
    <property type="match status" value="1"/>
</dbReference>
<feature type="domain" description="Alpha-D-phosphohexomutase alpha/beta/alpha" evidence="10">
    <location>
        <begin position="318"/>
        <end position="442"/>
    </location>
</feature>
<accession>A0AAE4BQU8</accession>
<comment type="cofactor">
    <cofactor evidence="1">
        <name>Mg(2+)</name>
        <dbReference type="ChEBI" id="CHEBI:18420"/>
    </cofactor>
</comment>
<evidence type="ECO:0000256" key="3">
    <source>
        <dbReference type="ARBA" id="ARBA00022553"/>
    </source>
</evidence>
<dbReference type="Pfam" id="PF02880">
    <property type="entry name" value="PGM_PMM_III"/>
    <property type="match status" value="1"/>
</dbReference>
<evidence type="ECO:0000259" key="8">
    <source>
        <dbReference type="Pfam" id="PF02878"/>
    </source>
</evidence>
<dbReference type="InterPro" id="IPR005844">
    <property type="entry name" value="A-D-PHexomutase_a/b/a-I"/>
</dbReference>
<evidence type="ECO:0000256" key="5">
    <source>
        <dbReference type="ARBA" id="ARBA00022842"/>
    </source>
</evidence>
<dbReference type="PANTHER" id="PTHR45745">
    <property type="entry name" value="PHOSPHOMANNOMUTASE 45A"/>
    <property type="match status" value="1"/>
</dbReference>
<dbReference type="InterPro" id="IPR016055">
    <property type="entry name" value="A-D-PHexomutase_a/b/a-I/II/III"/>
</dbReference>
<feature type="domain" description="Alpha-D-phosphohexomutase alpha/beta/alpha" evidence="8">
    <location>
        <begin position="42"/>
        <end position="179"/>
    </location>
</feature>
<dbReference type="Pfam" id="PF02879">
    <property type="entry name" value="PGM_PMM_II"/>
    <property type="match status" value="1"/>
</dbReference>
<sequence>MDKAKLWLESPVMDDDSRSEIKSLMEKEDSTELVDAFYQDLAFGTGGLRGIMGVGSNRMNRYTVGKATQGLSNFLKKTYLGQSIKVAVAYDSRNNNKFFADVTASVLTSNGIEVYLFEDLRPTPELSFAVRHLGCQGGIVITASHNPKEYNGYKVYGNDGAQVVAPHDQQIMDEVNSISSLSEIKFDKDESKVHILGEEIDRAYLEQVKTLSLSGEEIARQKDLKIVFTPIHGTGITLVPKALEAVGFENIHVVEEQAEPDGNFSTVPYPNPEERAAMKLGLERAQAIDADILFATDPDADRIGVGLKNNKGEWELLNGNQTAALLTYYLINRWKELGKLTGKEYIVYTIVTSDILGKIAEAYDVEHSTTLTGFKFIAEVIRELEGKKTFIGGGEESYGFLVGDFVRDKDAVSACLMFAEMTAYYKDKGLSIFDMLEEMYRKFGFYYEELVSLTEKGKAGQEAIQKRMKDMREKPFEVLNGEKVVEFIDYKSGELKNLQTGENQKLAYPSSNVLQFITESGTKVSVRPSGTEPKIKFYFSVNSEFEQSSSFEDKLDSLKVKIKDLKSDMNL</sequence>
<protein>
    <submittedName>
        <fullName evidence="11">Phosphoglucomutase</fullName>
        <ecNumber evidence="11">5.4.2.2</ecNumber>
    </submittedName>
</protein>